<sequence>MSHCFISKGHASSPPREGELPCLGMRGNTYGTGAWSQDSTGPWHAVVRGANP</sequence>
<feature type="region of interest" description="Disordered" evidence="1">
    <location>
        <begin position="1"/>
        <end position="20"/>
    </location>
</feature>
<proteinExistence type="predicted"/>
<evidence type="ECO:0000313" key="2">
    <source>
        <dbReference type="EMBL" id="AKJ06027.1"/>
    </source>
</evidence>
<dbReference type="EMBL" id="CP011509">
    <property type="protein sequence ID" value="AKJ06027.1"/>
    <property type="molecule type" value="Genomic_DNA"/>
</dbReference>
<dbReference type="Proteomes" id="UP000035579">
    <property type="component" value="Chromosome"/>
</dbReference>
<organism evidence="2 3">
    <name type="scientific">Archangium gephyra</name>
    <dbReference type="NCBI Taxonomy" id="48"/>
    <lineage>
        <taxon>Bacteria</taxon>
        <taxon>Pseudomonadati</taxon>
        <taxon>Myxococcota</taxon>
        <taxon>Myxococcia</taxon>
        <taxon>Myxococcales</taxon>
        <taxon>Cystobacterineae</taxon>
        <taxon>Archangiaceae</taxon>
        <taxon>Archangium</taxon>
    </lineage>
</organism>
<reference evidence="2 3" key="1">
    <citation type="submission" date="2015-05" db="EMBL/GenBank/DDBJ databases">
        <title>Genome assembly of Archangium gephyra DSM 2261.</title>
        <authorList>
            <person name="Sharma G."/>
            <person name="Subramanian S."/>
        </authorList>
    </citation>
    <scope>NUCLEOTIDE SEQUENCE [LARGE SCALE GENOMIC DNA]</scope>
    <source>
        <strain evidence="2 3">DSM 2261</strain>
    </source>
</reference>
<gene>
    <name evidence="2" type="ORF">AA314_07653</name>
</gene>
<protein>
    <submittedName>
        <fullName evidence="2">Uncharacterized protein</fullName>
    </submittedName>
</protein>
<dbReference type="AlphaFoldDB" id="A0AAC8TH86"/>
<evidence type="ECO:0000313" key="3">
    <source>
        <dbReference type="Proteomes" id="UP000035579"/>
    </source>
</evidence>
<dbReference type="KEGG" id="age:AA314_07653"/>
<accession>A0AAC8TH86</accession>
<name>A0AAC8TH86_9BACT</name>
<evidence type="ECO:0000256" key="1">
    <source>
        <dbReference type="SAM" id="MobiDB-lite"/>
    </source>
</evidence>